<keyword evidence="2" id="KW-0812">Transmembrane</keyword>
<feature type="region of interest" description="Disordered" evidence="1">
    <location>
        <begin position="1"/>
        <end position="29"/>
    </location>
</feature>
<dbReference type="EMBL" id="JADBDZ010000001">
    <property type="protein sequence ID" value="MBE1531456.1"/>
    <property type="molecule type" value="Genomic_DNA"/>
</dbReference>
<dbReference type="RefSeq" id="WP_192758322.1">
    <property type="nucleotide sequence ID" value="NZ_JADBDZ010000001.1"/>
</dbReference>
<evidence type="ECO:0000256" key="1">
    <source>
        <dbReference type="SAM" id="MobiDB-lite"/>
    </source>
</evidence>
<feature type="transmembrane region" description="Helical" evidence="2">
    <location>
        <begin position="244"/>
        <end position="265"/>
    </location>
</feature>
<feature type="compositionally biased region" description="Basic and acidic residues" evidence="1">
    <location>
        <begin position="1"/>
        <end position="20"/>
    </location>
</feature>
<name>A0ABR9JLM4_9ACTN</name>
<evidence type="ECO:0000313" key="3">
    <source>
        <dbReference type="EMBL" id="MBE1531456.1"/>
    </source>
</evidence>
<dbReference type="Proteomes" id="UP000627838">
    <property type="component" value="Unassembled WGS sequence"/>
</dbReference>
<keyword evidence="2" id="KW-0472">Membrane</keyword>
<evidence type="ECO:0000313" key="4">
    <source>
        <dbReference type="Proteomes" id="UP000627838"/>
    </source>
</evidence>
<feature type="transmembrane region" description="Helical" evidence="2">
    <location>
        <begin position="271"/>
        <end position="296"/>
    </location>
</feature>
<feature type="region of interest" description="Disordered" evidence="1">
    <location>
        <begin position="685"/>
        <end position="715"/>
    </location>
</feature>
<sequence length="715" mass="79493">MSPAARRVDRWRVPEREGKTENNANDNSRVGVQGIVHGDVHLYEVREDDEPDRTLEVARNCLAGDMPRRTERLLGELAGSGRLAEQKWRHLTSEVAYHWAVAVLSDFPFDLLDNARLRDVDAACALARGGPKDEWRASLDVIVRLIGCLLARERTAGHDTAALDAVFADFDRLPDRRRAEIHRNLDPMLTGVAQDRIDARFADLVRSERTANGREDRVWKFFEPAPAPPRRLEVRSFESRLSRLTMSVCGPILASAGFTLAFAMVTLQAGWGTALFAGVLLLGALGLGCAFAPALLPRRYSPFPARRPVAGQTAFSRHVARCVEAEFVKRAPDGAIERSAWMLATRQQRAVLTNEVGNMYAEPEVETGAIDWLIAWHAREAARDWKEGHRKARLRLPAWMPLIVAGVLTLWAGLTVLNEMLVFQPGVAAVVAGWSAVGVLLAVGGRVDVLFVTRFHGRRAEETADRRLAEETEAYEARVALLRDRPRDTEMARWLDYDKIHLKSLAMEQYGLGNRDVLAFAVLTEAAADARRARVRNGPPRFSAYTVWVFLLTSSGVHQVGVHLDFPTGIAKDQDRTAFRYDALAAARVTESGFRFDDGRRRPILPEPGRDDPRDRSSFILYQKFRITLVSGHHVDITVENLDAWVLQGAAGDERTDADAPPPGEGDLSGALRLLEAAAADGREWIGQVKSRQERRLRNSPGAGPRRHGGDTEFP</sequence>
<gene>
    <name evidence="3" type="ORF">H4W34_001289</name>
</gene>
<feature type="transmembrane region" description="Helical" evidence="2">
    <location>
        <begin position="396"/>
        <end position="414"/>
    </location>
</feature>
<evidence type="ECO:0000256" key="2">
    <source>
        <dbReference type="SAM" id="Phobius"/>
    </source>
</evidence>
<organism evidence="3 4">
    <name type="scientific">Actinomadura algeriensis</name>
    <dbReference type="NCBI Taxonomy" id="1679523"/>
    <lineage>
        <taxon>Bacteria</taxon>
        <taxon>Bacillati</taxon>
        <taxon>Actinomycetota</taxon>
        <taxon>Actinomycetes</taxon>
        <taxon>Streptosporangiales</taxon>
        <taxon>Thermomonosporaceae</taxon>
        <taxon>Actinomadura</taxon>
    </lineage>
</organism>
<proteinExistence type="predicted"/>
<keyword evidence="2" id="KW-1133">Transmembrane helix</keyword>
<protein>
    <recommendedName>
        <fullName evidence="5">DUF2207 domain-containing protein</fullName>
    </recommendedName>
</protein>
<feature type="transmembrane region" description="Helical" evidence="2">
    <location>
        <begin position="426"/>
        <end position="449"/>
    </location>
</feature>
<accession>A0ABR9JLM4</accession>
<keyword evidence="4" id="KW-1185">Reference proteome</keyword>
<reference evidence="3 4" key="1">
    <citation type="submission" date="2020-10" db="EMBL/GenBank/DDBJ databases">
        <title>Sequencing the genomes of 1000 actinobacteria strains.</title>
        <authorList>
            <person name="Klenk H.-P."/>
        </authorList>
    </citation>
    <scope>NUCLEOTIDE SEQUENCE [LARGE SCALE GENOMIC DNA]</scope>
    <source>
        <strain evidence="3 4">DSM 46744</strain>
    </source>
</reference>
<comment type="caution">
    <text evidence="3">The sequence shown here is derived from an EMBL/GenBank/DDBJ whole genome shotgun (WGS) entry which is preliminary data.</text>
</comment>
<evidence type="ECO:0008006" key="5">
    <source>
        <dbReference type="Google" id="ProtNLM"/>
    </source>
</evidence>